<evidence type="ECO:0000256" key="8">
    <source>
        <dbReference type="ARBA" id="ARBA00023136"/>
    </source>
</evidence>
<comment type="subcellular location">
    <subcellularLocation>
        <location evidence="9">Cell inner membrane</location>
        <topology evidence="9">Single-pass membrane protein</topology>
    </subcellularLocation>
    <subcellularLocation>
        <location evidence="1">Membrane</location>
    </subcellularLocation>
</comment>
<dbReference type="Gene3D" id="1.20.5.1030">
    <property type="entry name" value="Preprotein translocase secy subunit"/>
    <property type="match status" value="1"/>
</dbReference>
<evidence type="ECO:0000256" key="6">
    <source>
        <dbReference type="ARBA" id="ARBA00022989"/>
    </source>
</evidence>
<feature type="transmembrane region" description="Helical" evidence="9">
    <location>
        <begin position="59"/>
        <end position="84"/>
    </location>
</feature>
<keyword evidence="9" id="KW-0997">Cell inner membrane</keyword>
<dbReference type="GO" id="GO:0006605">
    <property type="term" value="P:protein targeting"/>
    <property type="evidence" value="ECO:0007669"/>
    <property type="project" value="UniProtKB-UniRule"/>
</dbReference>
<gene>
    <name evidence="9" type="primary">secE</name>
    <name evidence="10" type="ordered locus">NMA0148</name>
</gene>
<evidence type="ECO:0000256" key="2">
    <source>
        <dbReference type="ARBA" id="ARBA00022448"/>
    </source>
</evidence>
<evidence type="ECO:0000313" key="10">
    <source>
        <dbReference type="EMBL" id="CAM07466.1"/>
    </source>
</evidence>
<dbReference type="EnsemblBacteria" id="CAM07466">
    <property type="protein sequence ID" value="CAM07466"/>
    <property type="gene ID" value="NMA0148"/>
</dbReference>
<keyword evidence="2 9" id="KW-0813">Transport</keyword>
<dbReference type="PANTHER" id="PTHR33910:SF1">
    <property type="entry name" value="PROTEIN TRANSLOCASE SUBUNIT SECE"/>
    <property type="match status" value="1"/>
</dbReference>
<keyword evidence="5 9" id="KW-0653">Protein transport</keyword>
<evidence type="ECO:0000256" key="3">
    <source>
        <dbReference type="ARBA" id="ARBA00022475"/>
    </source>
</evidence>
<dbReference type="Pfam" id="PF00584">
    <property type="entry name" value="SecE"/>
    <property type="match status" value="1"/>
</dbReference>
<organism evidence="10 11">
    <name type="scientific">Neisseria meningitidis serogroup A / serotype 4A (strain DSM 15465 / Z2491)</name>
    <dbReference type="NCBI Taxonomy" id="122587"/>
    <lineage>
        <taxon>Bacteria</taxon>
        <taxon>Pseudomonadati</taxon>
        <taxon>Pseudomonadota</taxon>
        <taxon>Betaproteobacteria</taxon>
        <taxon>Neisseriales</taxon>
        <taxon>Neisseriaceae</taxon>
        <taxon>Neisseria</taxon>
    </lineage>
</organism>
<dbReference type="HAMAP" id="MF_00422">
    <property type="entry name" value="SecE"/>
    <property type="match status" value="1"/>
</dbReference>
<sequence length="92" mass="10686">MTEHTPEKKNVKVDQLVVQDKESASNSGKEGFFAYFSNSWFEFKKVVWPKREDAVRMTVFVIVFVAVLSIFIYAADTAISWLFFDVLLRREG</sequence>
<keyword evidence="4 9" id="KW-0812">Transmembrane</keyword>
<comment type="similarity">
    <text evidence="9">Belongs to the SecE/SEC61-gamma family.</text>
</comment>
<dbReference type="NCBIfam" id="TIGR00964">
    <property type="entry name" value="secE_bact"/>
    <property type="match status" value="1"/>
</dbReference>
<evidence type="ECO:0000256" key="5">
    <source>
        <dbReference type="ARBA" id="ARBA00022927"/>
    </source>
</evidence>
<dbReference type="GO" id="GO:0065002">
    <property type="term" value="P:intracellular protein transmembrane transport"/>
    <property type="evidence" value="ECO:0007669"/>
    <property type="project" value="UniProtKB-UniRule"/>
</dbReference>
<proteinExistence type="inferred from homology"/>
<dbReference type="AlphaFoldDB" id="A0A0U1RGV0"/>
<comment type="subunit">
    <text evidence="9">Component of the Sec protein translocase complex. Heterotrimer consisting of SecY, SecE and SecG subunits. The heterotrimers can form oligomers, although 1 heterotrimer is thought to be able to translocate proteins. Interacts with the ribosome. Interacts with SecDF, and other proteins may be involved. Interacts with SecA.</text>
</comment>
<dbReference type="GO" id="GO:0008320">
    <property type="term" value="F:protein transmembrane transporter activity"/>
    <property type="evidence" value="ECO:0007669"/>
    <property type="project" value="UniProtKB-UniRule"/>
</dbReference>
<keyword evidence="8 9" id="KW-0472">Membrane</keyword>
<evidence type="ECO:0000256" key="9">
    <source>
        <dbReference type="HAMAP-Rule" id="MF_00422"/>
    </source>
</evidence>
<dbReference type="InterPro" id="IPR001901">
    <property type="entry name" value="Translocase_SecE/Sec61-g"/>
</dbReference>
<evidence type="ECO:0000256" key="7">
    <source>
        <dbReference type="ARBA" id="ARBA00023010"/>
    </source>
</evidence>
<evidence type="ECO:0000256" key="1">
    <source>
        <dbReference type="ARBA" id="ARBA00004370"/>
    </source>
</evidence>
<dbReference type="PANTHER" id="PTHR33910">
    <property type="entry name" value="PROTEIN TRANSLOCASE SUBUNIT SECE"/>
    <property type="match status" value="1"/>
</dbReference>
<dbReference type="GO" id="GO:0005886">
    <property type="term" value="C:plasma membrane"/>
    <property type="evidence" value="ECO:0007669"/>
    <property type="project" value="UniProtKB-SubCell"/>
</dbReference>
<comment type="function">
    <text evidence="9">Essential subunit of the Sec protein translocation channel SecYEG. Clamps together the 2 halves of SecY. May contact the channel plug during translocation.</text>
</comment>
<dbReference type="RefSeq" id="WP_002236599.1">
    <property type="nucleotide sequence ID" value="NC_003116.1"/>
</dbReference>
<protein>
    <recommendedName>
        <fullName evidence="9">Protein translocase subunit SecE</fullName>
    </recommendedName>
</protein>
<dbReference type="Proteomes" id="UP000000626">
    <property type="component" value="Chromosome"/>
</dbReference>
<accession>A0A0U1RGV0</accession>
<dbReference type="GeneID" id="93387201"/>
<dbReference type="HOGENOM" id="CLU_113663_5_0_4"/>
<dbReference type="KEGG" id="nma:NMA0148"/>
<dbReference type="InterPro" id="IPR038379">
    <property type="entry name" value="SecE_sf"/>
</dbReference>
<dbReference type="InterPro" id="IPR005807">
    <property type="entry name" value="SecE_bac"/>
</dbReference>
<dbReference type="GO" id="GO:0043952">
    <property type="term" value="P:protein transport by the Sec complex"/>
    <property type="evidence" value="ECO:0007669"/>
    <property type="project" value="UniProtKB-UniRule"/>
</dbReference>
<reference evidence="10 11" key="1">
    <citation type="journal article" date="2000" name="Nature">
        <title>Complete DNA sequence of a serogroup A strain of Neisseria meningitidis Z2491.</title>
        <authorList>
            <person name="Parkhill J."/>
            <person name="Achtman M."/>
            <person name="James K.D."/>
            <person name="Bentley S.D."/>
            <person name="Churcher C."/>
            <person name="Klee S.R."/>
            <person name="Morelli G."/>
            <person name="Basham D."/>
            <person name="Brown D."/>
            <person name="Chillingworth T."/>
            <person name="Davies R.M."/>
            <person name="Davis P."/>
            <person name="Devlin K."/>
            <person name="Feltwell T."/>
            <person name="Hamlin N."/>
            <person name="Holroyd S."/>
            <person name="Jagels K."/>
            <person name="Leather S."/>
            <person name="Moule S."/>
            <person name="Mungall K."/>
            <person name="Quail M.A."/>
            <person name="Rajandream M.A."/>
            <person name="Rutherford K.M."/>
            <person name="Simmonds M."/>
            <person name="Skelton J."/>
            <person name="Whitehead S."/>
            <person name="Spratt B.G."/>
            <person name="Barrell B.G."/>
        </authorList>
    </citation>
    <scope>NUCLEOTIDE SEQUENCE [LARGE SCALE GENOMIC DNA]</scope>
    <source>
        <strain evidence="11">DSM 15465 / Z2491</strain>
    </source>
</reference>
<keyword evidence="6 9" id="KW-1133">Transmembrane helix</keyword>
<name>A0A0U1RGV0_NEIMA</name>
<dbReference type="GO" id="GO:0009306">
    <property type="term" value="P:protein secretion"/>
    <property type="evidence" value="ECO:0007669"/>
    <property type="project" value="UniProtKB-UniRule"/>
</dbReference>
<keyword evidence="7 9" id="KW-0811">Translocation</keyword>
<evidence type="ECO:0000256" key="4">
    <source>
        <dbReference type="ARBA" id="ARBA00022692"/>
    </source>
</evidence>
<evidence type="ECO:0000313" key="11">
    <source>
        <dbReference type="Proteomes" id="UP000000626"/>
    </source>
</evidence>
<dbReference type="EMBL" id="AL157959">
    <property type="protein sequence ID" value="CAM07466.1"/>
    <property type="molecule type" value="Genomic_DNA"/>
</dbReference>
<keyword evidence="3 9" id="KW-1003">Cell membrane</keyword>